<comment type="caution">
    <text evidence="2">The sequence shown here is derived from an EMBL/GenBank/DDBJ whole genome shotgun (WGS) entry which is preliminary data.</text>
</comment>
<keyword evidence="1" id="KW-0238">DNA-binding</keyword>
<dbReference type="Proteomes" id="UP000033900">
    <property type="component" value="Unassembled WGS sequence"/>
</dbReference>
<dbReference type="OrthoDB" id="9806334at2"/>
<dbReference type="PANTHER" id="PTHR30055:SF196">
    <property type="entry name" value="HTH-TYPE TRANSCRIPTIONAL REGULATOR RUTR"/>
    <property type="match status" value="1"/>
</dbReference>
<name>A0A0M2HWY2_9MICO</name>
<organism evidence="2 3">
    <name type="scientific">Microbacterium hydrocarbonoxydans</name>
    <dbReference type="NCBI Taxonomy" id="273678"/>
    <lineage>
        <taxon>Bacteria</taxon>
        <taxon>Bacillati</taxon>
        <taxon>Actinomycetota</taxon>
        <taxon>Actinomycetes</taxon>
        <taxon>Micrococcales</taxon>
        <taxon>Microbacteriaceae</taxon>
        <taxon>Microbacterium</taxon>
    </lineage>
</organism>
<dbReference type="GO" id="GO:0000976">
    <property type="term" value="F:transcription cis-regulatory region binding"/>
    <property type="evidence" value="ECO:0007669"/>
    <property type="project" value="TreeGrafter"/>
</dbReference>
<protein>
    <submittedName>
        <fullName evidence="2">HTH-type transcriptional regulator BetI</fullName>
    </submittedName>
</protein>
<evidence type="ECO:0000313" key="3">
    <source>
        <dbReference type="Proteomes" id="UP000033900"/>
    </source>
</evidence>
<dbReference type="InterPro" id="IPR009057">
    <property type="entry name" value="Homeodomain-like_sf"/>
</dbReference>
<evidence type="ECO:0000313" key="2">
    <source>
        <dbReference type="EMBL" id="KJL49435.1"/>
    </source>
</evidence>
<keyword evidence="3" id="KW-1185">Reference proteome</keyword>
<dbReference type="SUPFAM" id="SSF46689">
    <property type="entry name" value="Homeodomain-like"/>
    <property type="match status" value="1"/>
</dbReference>
<dbReference type="STRING" id="273678.RS84_00145"/>
<dbReference type="EMBL" id="JYJB01000003">
    <property type="protein sequence ID" value="KJL49435.1"/>
    <property type="molecule type" value="Genomic_DNA"/>
</dbReference>
<dbReference type="SUPFAM" id="SSF48498">
    <property type="entry name" value="Tetracyclin repressor-like, C-terminal domain"/>
    <property type="match status" value="1"/>
</dbReference>
<dbReference type="GO" id="GO:0003700">
    <property type="term" value="F:DNA-binding transcription factor activity"/>
    <property type="evidence" value="ECO:0007669"/>
    <property type="project" value="TreeGrafter"/>
</dbReference>
<gene>
    <name evidence="2" type="primary">betI_1</name>
    <name evidence="2" type="ORF">RS84_00145</name>
</gene>
<accession>A0A0M2HWY2</accession>
<dbReference type="AlphaFoldDB" id="A0A0M2HWY2"/>
<dbReference type="PATRIC" id="fig|273678.4.peg.138"/>
<dbReference type="PANTHER" id="PTHR30055">
    <property type="entry name" value="HTH-TYPE TRANSCRIPTIONAL REGULATOR RUTR"/>
    <property type="match status" value="1"/>
</dbReference>
<proteinExistence type="predicted"/>
<dbReference type="RefSeq" id="WP_045255838.1">
    <property type="nucleotide sequence ID" value="NZ_JYJB01000003.1"/>
</dbReference>
<evidence type="ECO:0000256" key="1">
    <source>
        <dbReference type="ARBA" id="ARBA00023125"/>
    </source>
</evidence>
<sequence>MTPETRTYAPTERRRRQIISATIQALAESGYASLTFSRIRDVGELSSTRLISYHFDSKERLMEAVVMQVVSDAGEVMRPAMDAASDFRGKLAAYIRSNLDYLAANPASAIAVTEIVRGSGRPRDGDDVSVMLLSILLSQGQHAGEFGEFEPEVMARSIRATIDEFAYRRTLEPADATEEIDEIVAIYDRAAHRAEEGRS</sequence>
<dbReference type="InterPro" id="IPR036271">
    <property type="entry name" value="Tet_transcr_reg_TetR-rel_C_sf"/>
</dbReference>
<dbReference type="Gene3D" id="1.10.357.10">
    <property type="entry name" value="Tetracycline Repressor, domain 2"/>
    <property type="match status" value="1"/>
</dbReference>
<dbReference type="InterPro" id="IPR050109">
    <property type="entry name" value="HTH-type_TetR-like_transc_reg"/>
</dbReference>
<reference evidence="2 3" key="1">
    <citation type="submission" date="2015-02" db="EMBL/GenBank/DDBJ databases">
        <title>Draft genome sequences of ten Microbacterium spp. with emphasis on heavy metal contaminated environments.</title>
        <authorList>
            <person name="Corretto E."/>
        </authorList>
    </citation>
    <scope>NUCLEOTIDE SEQUENCE [LARGE SCALE GENOMIC DNA]</scope>
    <source>
        <strain evidence="2 3">SA35</strain>
    </source>
</reference>